<comment type="subcellular location">
    <subcellularLocation>
        <location evidence="1 12">Nucleus</location>
    </subcellularLocation>
</comment>
<dbReference type="EMBL" id="LK023379">
    <property type="protein sequence ID" value="CDS13418.1"/>
    <property type="molecule type" value="Genomic_DNA"/>
</dbReference>
<feature type="compositionally biased region" description="Polar residues" evidence="13">
    <location>
        <begin position="15"/>
        <end position="26"/>
    </location>
</feature>
<dbReference type="Pfam" id="PF17772">
    <property type="entry name" value="zf-MYST"/>
    <property type="match status" value="1"/>
</dbReference>
<feature type="compositionally biased region" description="Basic residues" evidence="13">
    <location>
        <begin position="110"/>
        <end position="120"/>
    </location>
</feature>
<dbReference type="GO" id="GO:0005634">
    <property type="term" value="C:nucleus"/>
    <property type="evidence" value="ECO:0007669"/>
    <property type="project" value="UniProtKB-SubCell"/>
</dbReference>
<keyword evidence="5" id="KW-0479">Metal-binding</keyword>
<comment type="similarity">
    <text evidence="2 12">Belongs to the MYST (SAS/MOZ) family.</text>
</comment>
<reference evidence="15" key="1">
    <citation type="journal article" date="2014" name="Genome Announc.">
        <title>De novo whole-genome sequence and genome annotation of Lichtheimia ramosa.</title>
        <authorList>
            <person name="Linde J."/>
            <person name="Schwartze V."/>
            <person name="Binder U."/>
            <person name="Lass-Florl C."/>
            <person name="Voigt K."/>
            <person name="Horn F."/>
        </authorList>
    </citation>
    <scope>NUCLEOTIDE SEQUENCE</scope>
    <source>
        <strain evidence="15">JMRC FSU:6197</strain>
    </source>
</reference>
<dbReference type="InterPro" id="IPR050603">
    <property type="entry name" value="MYST_HAT"/>
</dbReference>
<evidence type="ECO:0000256" key="2">
    <source>
        <dbReference type="ARBA" id="ARBA00010107"/>
    </source>
</evidence>
<evidence type="ECO:0000256" key="8">
    <source>
        <dbReference type="ARBA" id="ARBA00022853"/>
    </source>
</evidence>
<feature type="compositionally biased region" description="Polar residues" evidence="13">
    <location>
        <begin position="491"/>
        <end position="510"/>
    </location>
</feature>
<keyword evidence="10 12" id="KW-0539">Nucleus</keyword>
<dbReference type="GO" id="GO:0006357">
    <property type="term" value="P:regulation of transcription by RNA polymerase II"/>
    <property type="evidence" value="ECO:0007669"/>
    <property type="project" value="TreeGrafter"/>
</dbReference>
<dbReference type="Gene3D" id="3.30.60.60">
    <property type="entry name" value="N-acetyl transferase-like"/>
    <property type="match status" value="1"/>
</dbReference>
<feature type="compositionally biased region" description="Polar residues" evidence="13">
    <location>
        <begin position="77"/>
        <end position="102"/>
    </location>
</feature>
<keyword evidence="7" id="KW-0862">Zinc</keyword>
<dbReference type="Gene3D" id="1.10.10.10">
    <property type="entry name" value="Winged helix-like DNA-binding domain superfamily/Winged helix DNA-binding domain"/>
    <property type="match status" value="1"/>
</dbReference>
<evidence type="ECO:0000256" key="10">
    <source>
        <dbReference type="ARBA" id="ARBA00023242"/>
    </source>
</evidence>
<evidence type="ECO:0000256" key="1">
    <source>
        <dbReference type="ARBA" id="ARBA00004123"/>
    </source>
</evidence>
<dbReference type="GO" id="GO:0031507">
    <property type="term" value="P:heterochromatin formation"/>
    <property type="evidence" value="ECO:0007669"/>
    <property type="project" value="UniProtKB-ARBA"/>
</dbReference>
<evidence type="ECO:0000259" key="14">
    <source>
        <dbReference type="PROSITE" id="PS51726"/>
    </source>
</evidence>
<evidence type="ECO:0000256" key="3">
    <source>
        <dbReference type="ARBA" id="ARBA00013184"/>
    </source>
</evidence>
<keyword evidence="8" id="KW-0156">Chromatin regulator</keyword>
<dbReference type="SUPFAM" id="SSF55729">
    <property type="entry name" value="Acyl-CoA N-acyltransferases (Nat)"/>
    <property type="match status" value="1"/>
</dbReference>
<dbReference type="PANTHER" id="PTHR10615">
    <property type="entry name" value="HISTONE ACETYLTRANSFERASE"/>
    <property type="match status" value="1"/>
</dbReference>
<keyword evidence="9" id="KW-0007">Acetylation</keyword>
<dbReference type="GO" id="GO:0004402">
    <property type="term" value="F:histone acetyltransferase activity"/>
    <property type="evidence" value="ECO:0007669"/>
    <property type="project" value="InterPro"/>
</dbReference>
<keyword evidence="6" id="KW-0863">Zinc-finger</keyword>
<dbReference type="FunFam" id="3.40.630.30:FF:000001">
    <property type="entry name" value="Histone acetyltransferase"/>
    <property type="match status" value="1"/>
</dbReference>
<feature type="compositionally biased region" description="Low complexity" evidence="13">
    <location>
        <begin position="121"/>
        <end position="131"/>
    </location>
</feature>
<feature type="compositionally biased region" description="Low complexity" evidence="13">
    <location>
        <begin position="45"/>
        <end position="69"/>
    </location>
</feature>
<dbReference type="FunFam" id="3.30.60.60:FF:000001">
    <property type="entry name" value="Histone acetyltransferase"/>
    <property type="match status" value="1"/>
</dbReference>
<evidence type="ECO:0000256" key="4">
    <source>
        <dbReference type="ARBA" id="ARBA00022679"/>
    </source>
</evidence>
<dbReference type="PANTHER" id="PTHR10615:SF161">
    <property type="entry name" value="HISTONE ACETYLTRANSFERASE KAT7"/>
    <property type="match status" value="1"/>
</dbReference>
<evidence type="ECO:0000256" key="11">
    <source>
        <dbReference type="PIRSR" id="PIRSR602717-51"/>
    </source>
</evidence>
<feature type="active site" description="Proton donor/acceptor" evidence="11">
    <location>
        <position position="381"/>
    </location>
</feature>
<feature type="region of interest" description="Disordered" evidence="13">
    <location>
        <begin position="488"/>
        <end position="510"/>
    </location>
</feature>
<dbReference type="InterPro" id="IPR040706">
    <property type="entry name" value="Zf-MYST"/>
</dbReference>
<dbReference type="GO" id="GO:0008270">
    <property type="term" value="F:zinc ion binding"/>
    <property type="evidence" value="ECO:0007669"/>
    <property type="project" value="UniProtKB-KW"/>
</dbReference>
<evidence type="ECO:0000256" key="6">
    <source>
        <dbReference type="ARBA" id="ARBA00022771"/>
    </source>
</evidence>
<dbReference type="EC" id="2.3.1.48" evidence="3 12"/>
<evidence type="ECO:0000256" key="12">
    <source>
        <dbReference type="RuleBase" id="RU361211"/>
    </source>
</evidence>
<evidence type="ECO:0000256" key="13">
    <source>
        <dbReference type="SAM" id="MobiDB-lite"/>
    </source>
</evidence>
<dbReference type="InterPro" id="IPR002717">
    <property type="entry name" value="HAT_MYST-type"/>
</dbReference>
<feature type="domain" description="MYST-type HAT" evidence="14">
    <location>
        <begin position="205"/>
        <end position="478"/>
    </location>
</feature>
<feature type="region of interest" description="Disordered" evidence="13">
    <location>
        <begin position="1"/>
        <end position="158"/>
    </location>
</feature>
<evidence type="ECO:0000256" key="7">
    <source>
        <dbReference type="ARBA" id="ARBA00022833"/>
    </source>
</evidence>
<dbReference type="InterPro" id="IPR016181">
    <property type="entry name" value="Acyl_CoA_acyltransferase"/>
</dbReference>
<accession>A0A077X2B6</accession>
<dbReference type="InterPro" id="IPR036388">
    <property type="entry name" value="WH-like_DNA-bd_sf"/>
</dbReference>
<evidence type="ECO:0000313" key="15">
    <source>
        <dbReference type="EMBL" id="CDS13418.1"/>
    </source>
</evidence>
<comment type="catalytic activity">
    <reaction evidence="12">
        <text>L-lysyl-[protein] + acetyl-CoA = N(6)-acetyl-L-lysyl-[protein] + CoA + H(+)</text>
        <dbReference type="Rhea" id="RHEA:45948"/>
        <dbReference type="Rhea" id="RHEA-COMP:9752"/>
        <dbReference type="Rhea" id="RHEA-COMP:10731"/>
        <dbReference type="ChEBI" id="CHEBI:15378"/>
        <dbReference type="ChEBI" id="CHEBI:29969"/>
        <dbReference type="ChEBI" id="CHEBI:57287"/>
        <dbReference type="ChEBI" id="CHEBI:57288"/>
        <dbReference type="ChEBI" id="CHEBI:61930"/>
        <dbReference type="EC" id="2.3.1.48"/>
    </reaction>
</comment>
<dbReference type="Pfam" id="PF01853">
    <property type="entry name" value="MOZ_SAS"/>
    <property type="match status" value="1"/>
</dbReference>
<protein>
    <recommendedName>
        <fullName evidence="3 12">Histone acetyltransferase</fullName>
        <ecNumber evidence="3 12">2.3.1.48</ecNumber>
    </recommendedName>
</protein>
<dbReference type="Gene3D" id="3.40.630.30">
    <property type="match status" value="1"/>
</dbReference>
<gene>
    <name evidence="15" type="ORF">LRAMOSA05595</name>
</gene>
<dbReference type="AlphaFoldDB" id="A0A077X2B6"/>
<proteinExistence type="inferred from homology"/>
<dbReference type="OrthoDB" id="787137at2759"/>
<feature type="compositionally biased region" description="Basic residues" evidence="13">
    <location>
        <begin position="1"/>
        <end position="11"/>
    </location>
</feature>
<name>A0A077X2B6_9FUNG</name>
<keyword evidence="4" id="KW-0808">Transferase</keyword>
<organism evidence="15">
    <name type="scientific">Lichtheimia ramosa</name>
    <dbReference type="NCBI Taxonomy" id="688394"/>
    <lineage>
        <taxon>Eukaryota</taxon>
        <taxon>Fungi</taxon>
        <taxon>Fungi incertae sedis</taxon>
        <taxon>Mucoromycota</taxon>
        <taxon>Mucoromycotina</taxon>
        <taxon>Mucoromycetes</taxon>
        <taxon>Mucorales</taxon>
        <taxon>Lichtheimiaceae</taxon>
        <taxon>Lichtheimia</taxon>
    </lineage>
</organism>
<dbReference type="GO" id="GO:0003682">
    <property type="term" value="F:chromatin binding"/>
    <property type="evidence" value="ECO:0007669"/>
    <property type="project" value="TreeGrafter"/>
</dbReference>
<sequence>MPMITRGRKRKSSSDDGANTPTPSKPSSKRRIVTSTSPWRSSRVAATTTAPAPATTTTASKPTHTTATAVKPKKKQSSTTIRIPSRQQQQDTTSKSSETARFQVNEERHSKRVKGGHSKKVSSTSNKSSDQQQRRRRRQQDNDKEHQPSSPQDDSDKILRTFGNKLTEAEAKTKRGTPTDTDKHRFDRSATVMSRIHQNAASAPTDMPRIEKIRIGNYLIKTWFVAPYPEEYSQYPILFFCEFCLKYMHSEFVAGRHKRKCPYRHPPGDEIYRDGAISIFEVDGRKNKIYCQNLCLLGKMFIDHKTLYYDVEPFLFYVMTEVDSNGCHLVGYFSKEKRSVMNYNVSCILTLPVHQRKGYGQYLIDFSYLLTKKEETTGSPEKPLSNLGLLSYRKYWKTTIFKELNRQDTPVSIEELSHRTAMTVDDVITTLELLGMLKENETKQYYLQVDHDIIRQHLKQIDLRGYPEVDPVKLTWTPYVLSRDRLAALTNPESTTTTPVAQSSNEPTPR</sequence>
<evidence type="ECO:0000256" key="5">
    <source>
        <dbReference type="ARBA" id="ARBA00022723"/>
    </source>
</evidence>
<dbReference type="GO" id="GO:1990467">
    <property type="term" value="C:NuA3a histone acetyltransferase complex"/>
    <property type="evidence" value="ECO:0007669"/>
    <property type="project" value="TreeGrafter"/>
</dbReference>
<dbReference type="GO" id="GO:0003712">
    <property type="term" value="F:transcription coregulator activity"/>
    <property type="evidence" value="ECO:0007669"/>
    <property type="project" value="TreeGrafter"/>
</dbReference>
<dbReference type="PROSITE" id="PS51726">
    <property type="entry name" value="MYST_HAT"/>
    <property type="match status" value="1"/>
</dbReference>
<evidence type="ECO:0000256" key="9">
    <source>
        <dbReference type="ARBA" id="ARBA00022990"/>
    </source>
</evidence>